<dbReference type="Gene3D" id="2.60.40.790">
    <property type="match status" value="2"/>
</dbReference>
<feature type="compositionally biased region" description="Basic and acidic residues" evidence="3">
    <location>
        <begin position="1"/>
        <end position="35"/>
    </location>
</feature>
<dbReference type="EMBL" id="JBJKFK010000003">
    <property type="protein sequence ID" value="KAL3321254.1"/>
    <property type="molecule type" value="Genomic_DNA"/>
</dbReference>
<gene>
    <name evidence="5" type="ORF">Ciccas_000052</name>
</gene>
<dbReference type="InterPro" id="IPR002068">
    <property type="entry name" value="A-crystallin/Hsp20_dom"/>
</dbReference>
<evidence type="ECO:0000259" key="4">
    <source>
        <dbReference type="PROSITE" id="PS01031"/>
    </source>
</evidence>
<evidence type="ECO:0000313" key="5">
    <source>
        <dbReference type="EMBL" id="KAL3321254.1"/>
    </source>
</evidence>
<comment type="caution">
    <text evidence="5">The sequence shown here is derived from an EMBL/GenBank/DDBJ whole genome shotgun (WGS) entry which is preliminary data.</text>
</comment>
<evidence type="ECO:0000256" key="2">
    <source>
        <dbReference type="RuleBase" id="RU003616"/>
    </source>
</evidence>
<dbReference type="PANTHER" id="PTHR45640">
    <property type="entry name" value="HEAT SHOCK PROTEIN HSP-12.2-RELATED"/>
    <property type="match status" value="1"/>
</dbReference>
<dbReference type="CDD" id="cd06526">
    <property type="entry name" value="metazoan_ACD"/>
    <property type="match status" value="1"/>
</dbReference>
<dbReference type="Pfam" id="PF00011">
    <property type="entry name" value="HSP20"/>
    <property type="match status" value="1"/>
</dbReference>
<sequence>MTGKEHSIKKTDKTLKEKHEEHRKTLAETKEKAKTGDMPLAHITEPWTGEIDRWVSDMHHSMDDAMHRMQRSMLPLIPLDEWDLDRWHHMGGPMLGNFPHFGSNVFDQLQRDMEAERSRIMKEANLGQLVPKPETIGELMNTWKNAYEIGDDGKLHFKLRFDVKGYKPDSVKVGTQDHKLIVHAKEDTVSEDGKTKSHREFCRTVQLPKSVHDEEMNCELTNDGVLILEAPVHDPNYHAITFEDKTKAMAIKAKEAEHQPPLPLMNTTGMSVREENGQKILHYEMPVDAHYKADNIRVRTCDHKLEMIGSKEVDGNNLTFQQNAETNETIDPAHVRAQLNNHVLVVEAPVVPPVTK</sequence>
<keyword evidence="6" id="KW-1185">Reference proteome</keyword>
<evidence type="ECO:0000256" key="3">
    <source>
        <dbReference type="SAM" id="MobiDB-lite"/>
    </source>
</evidence>
<proteinExistence type="inferred from homology"/>
<accession>A0ABD2QP07</accession>
<name>A0ABD2QP07_9PLAT</name>
<reference evidence="5 6" key="1">
    <citation type="submission" date="2024-11" db="EMBL/GenBank/DDBJ databases">
        <title>Adaptive evolution of stress response genes in parasites aligns with host niche diversity.</title>
        <authorList>
            <person name="Hahn C."/>
            <person name="Resl P."/>
        </authorList>
    </citation>
    <scope>NUCLEOTIDE SEQUENCE [LARGE SCALE GENOMIC DNA]</scope>
    <source>
        <strain evidence="5">EGGRZ-B1_66</strain>
        <tissue evidence="5">Body</tissue>
    </source>
</reference>
<organism evidence="5 6">
    <name type="scientific">Cichlidogyrus casuarinus</name>
    <dbReference type="NCBI Taxonomy" id="1844966"/>
    <lineage>
        <taxon>Eukaryota</taxon>
        <taxon>Metazoa</taxon>
        <taxon>Spiralia</taxon>
        <taxon>Lophotrochozoa</taxon>
        <taxon>Platyhelminthes</taxon>
        <taxon>Monogenea</taxon>
        <taxon>Monopisthocotylea</taxon>
        <taxon>Dactylogyridea</taxon>
        <taxon>Ancyrocephalidae</taxon>
        <taxon>Cichlidogyrus</taxon>
    </lineage>
</organism>
<evidence type="ECO:0000313" key="6">
    <source>
        <dbReference type="Proteomes" id="UP001626550"/>
    </source>
</evidence>
<feature type="domain" description="SHSP" evidence="4">
    <location>
        <begin position="138"/>
        <end position="254"/>
    </location>
</feature>
<dbReference type="Proteomes" id="UP001626550">
    <property type="component" value="Unassembled WGS sequence"/>
</dbReference>
<comment type="similarity">
    <text evidence="1 2">Belongs to the small heat shock protein (HSP20) family.</text>
</comment>
<dbReference type="PANTHER" id="PTHR45640:SF26">
    <property type="entry name" value="RE23625P"/>
    <property type="match status" value="1"/>
</dbReference>
<evidence type="ECO:0000256" key="1">
    <source>
        <dbReference type="PROSITE-ProRule" id="PRU00285"/>
    </source>
</evidence>
<dbReference type="AlphaFoldDB" id="A0ABD2QP07"/>
<dbReference type="InterPro" id="IPR008978">
    <property type="entry name" value="HSP20-like_chaperone"/>
</dbReference>
<dbReference type="SUPFAM" id="SSF49764">
    <property type="entry name" value="HSP20-like chaperones"/>
    <property type="match status" value="2"/>
</dbReference>
<feature type="region of interest" description="Disordered" evidence="3">
    <location>
        <begin position="1"/>
        <end position="36"/>
    </location>
</feature>
<protein>
    <recommendedName>
        <fullName evidence="4">SHSP domain-containing protein</fullName>
    </recommendedName>
</protein>
<dbReference type="PROSITE" id="PS01031">
    <property type="entry name" value="SHSP"/>
    <property type="match status" value="1"/>
</dbReference>
<dbReference type="InterPro" id="IPR001436">
    <property type="entry name" value="Alpha-crystallin/sHSP_animal"/>
</dbReference>